<accession>A0ABU7BA44</accession>
<dbReference type="InterPro" id="IPR056475">
    <property type="entry name" value="GBD_Hemicentin/VWA7"/>
</dbReference>
<dbReference type="PANTHER" id="PTHR14905">
    <property type="entry name" value="NG37"/>
    <property type="match status" value="1"/>
</dbReference>
<keyword evidence="1" id="KW-1133">Transmembrane helix</keyword>
<keyword evidence="5" id="KW-1185">Reference proteome</keyword>
<evidence type="ECO:0000313" key="4">
    <source>
        <dbReference type="EMBL" id="MED6246525.1"/>
    </source>
</evidence>
<gene>
    <name evidence="4" type="ORF">ATANTOWER_019283</name>
</gene>
<dbReference type="Proteomes" id="UP001345963">
    <property type="component" value="Unassembled WGS sequence"/>
</dbReference>
<evidence type="ECO:0000259" key="3">
    <source>
        <dbReference type="Pfam" id="PF23619"/>
    </source>
</evidence>
<reference evidence="4 5" key="1">
    <citation type="submission" date="2021-07" db="EMBL/GenBank/DDBJ databases">
        <authorList>
            <person name="Palmer J.M."/>
        </authorList>
    </citation>
    <scope>NUCLEOTIDE SEQUENCE [LARGE SCALE GENOMIC DNA]</scope>
    <source>
        <strain evidence="4 5">AT_MEX2019</strain>
        <tissue evidence="4">Muscle</tissue>
    </source>
</reference>
<keyword evidence="1" id="KW-0812">Transmembrane</keyword>
<keyword evidence="1" id="KW-0472">Membrane</keyword>
<organism evidence="4 5">
    <name type="scientific">Ataeniobius toweri</name>
    <dbReference type="NCBI Taxonomy" id="208326"/>
    <lineage>
        <taxon>Eukaryota</taxon>
        <taxon>Metazoa</taxon>
        <taxon>Chordata</taxon>
        <taxon>Craniata</taxon>
        <taxon>Vertebrata</taxon>
        <taxon>Euteleostomi</taxon>
        <taxon>Actinopterygii</taxon>
        <taxon>Neopterygii</taxon>
        <taxon>Teleostei</taxon>
        <taxon>Neoteleostei</taxon>
        <taxon>Acanthomorphata</taxon>
        <taxon>Ovalentaria</taxon>
        <taxon>Atherinomorphae</taxon>
        <taxon>Cyprinodontiformes</taxon>
        <taxon>Goodeidae</taxon>
        <taxon>Ataeniobius</taxon>
    </lineage>
</organism>
<dbReference type="Pfam" id="PF23619">
    <property type="entry name" value="Ig_VWA7"/>
    <property type="match status" value="1"/>
</dbReference>
<proteinExistence type="predicted"/>
<name>A0ABU7BA44_9TELE</name>
<dbReference type="InterPro" id="IPR057615">
    <property type="entry name" value="Ig_VWA7"/>
</dbReference>
<comment type="caution">
    <text evidence="4">The sequence shown here is derived from an EMBL/GenBank/DDBJ whole genome shotgun (WGS) entry which is preliminary data.</text>
</comment>
<dbReference type="InterPro" id="IPR052577">
    <property type="entry name" value="VWA7"/>
</dbReference>
<sequence>MARADTQLYKDLAQASGGQAVEVSKGQLLEAINILTESTSSSLIVLLQAARNPGRAENFTVAVDESVRNLTVYITGASVDFTLVSPSGVIQNSVNRTGSLTVSSQSVGNLQTLQLQTQPGVWEIRMKSTNPYSLKVIGESSIGFLFNFIKVSNSVFGEFSLIENRPTAGGNASLLVTRIGSEVATVTEVTLVESAGSGQVNSTVEALGGGEYVVHFDRIPSVEFVVLVKGQNNNSISRASSGIFQRQSTTSLRASALNVAVDESDIVLEPGTPRSVTFSVMKAGEGGSVIIQATNDKSFTLHYPTNLTLDAGGSATGSVNITAPPNTPSGTSVTLTIEAAASEGADSNYVVLRLTVLPKVTDFTPPACKLLSLQSNCSDNCSQSMWDLSVQVTDGVNGTGVDRVSLREGSGTLNISMAADNETATLVSYVASCCSPDVQLVAVDLVGNVEICSYSVRRTQPATTISSVTTAVTSFSTRNNFSIFICFGFTVLSFLLLSL</sequence>
<feature type="domain" description="Hemicentin/VWA7 galactose-binding" evidence="2">
    <location>
        <begin position="44"/>
        <end position="141"/>
    </location>
</feature>
<dbReference type="Pfam" id="PF23560">
    <property type="entry name" value="GBD_Hemicentin"/>
    <property type="match status" value="1"/>
</dbReference>
<feature type="domain" description="VWA7 Ig-like" evidence="3">
    <location>
        <begin position="265"/>
        <end position="358"/>
    </location>
</feature>
<evidence type="ECO:0000259" key="2">
    <source>
        <dbReference type="Pfam" id="PF23560"/>
    </source>
</evidence>
<dbReference type="PANTHER" id="PTHR14905:SF18">
    <property type="entry name" value="VON WILLEBRAND FACTOR A DOMAIN-CONTAINING 10, TANDEM DUPLICATE 1-RELATED"/>
    <property type="match status" value="1"/>
</dbReference>
<feature type="transmembrane region" description="Helical" evidence="1">
    <location>
        <begin position="481"/>
        <end position="498"/>
    </location>
</feature>
<dbReference type="EMBL" id="JAHUTI010043372">
    <property type="protein sequence ID" value="MED6246525.1"/>
    <property type="molecule type" value="Genomic_DNA"/>
</dbReference>
<protein>
    <submittedName>
        <fullName evidence="4">Uncharacterized protein</fullName>
    </submittedName>
</protein>
<evidence type="ECO:0000256" key="1">
    <source>
        <dbReference type="SAM" id="Phobius"/>
    </source>
</evidence>
<evidence type="ECO:0000313" key="5">
    <source>
        <dbReference type="Proteomes" id="UP001345963"/>
    </source>
</evidence>